<reference evidence="1 2" key="1">
    <citation type="journal article" date="2021" name="Plant Biotechnol. J.">
        <title>Multi-omics assisted identification of the key and species-specific regulatory components of drought-tolerant mechanisms in Gossypium stocksii.</title>
        <authorList>
            <person name="Yu D."/>
            <person name="Ke L."/>
            <person name="Zhang D."/>
            <person name="Wu Y."/>
            <person name="Sun Y."/>
            <person name="Mei J."/>
            <person name="Sun J."/>
            <person name="Sun Y."/>
        </authorList>
    </citation>
    <scope>NUCLEOTIDE SEQUENCE [LARGE SCALE GENOMIC DNA]</scope>
    <source>
        <strain evidence="2">cv. E1</strain>
        <tissue evidence="1">Leaf</tissue>
    </source>
</reference>
<organism evidence="1 2">
    <name type="scientific">Gossypium stocksii</name>
    <dbReference type="NCBI Taxonomy" id="47602"/>
    <lineage>
        <taxon>Eukaryota</taxon>
        <taxon>Viridiplantae</taxon>
        <taxon>Streptophyta</taxon>
        <taxon>Embryophyta</taxon>
        <taxon>Tracheophyta</taxon>
        <taxon>Spermatophyta</taxon>
        <taxon>Magnoliopsida</taxon>
        <taxon>eudicotyledons</taxon>
        <taxon>Gunneridae</taxon>
        <taxon>Pentapetalae</taxon>
        <taxon>rosids</taxon>
        <taxon>malvids</taxon>
        <taxon>Malvales</taxon>
        <taxon>Malvaceae</taxon>
        <taxon>Malvoideae</taxon>
        <taxon>Gossypium</taxon>
    </lineage>
</organism>
<comment type="caution">
    <text evidence="1">The sequence shown here is derived from an EMBL/GenBank/DDBJ whole genome shotgun (WGS) entry which is preliminary data.</text>
</comment>
<name>A0A9D3W9W2_9ROSI</name>
<evidence type="ECO:0000313" key="1">
    <source>
        <dbReference type="EMBL" id="KAH1114783.1"/>
    </source>
</evidence>
<dbReference type="Proteomes" id="UP000828251">
    <property type="component" value="Unassembled WGS sequence"/>
</dbReference>
<gene>
    <name evidence="1" type="ORF">J1N35_008161</name>
</gene>
<dbReference type="EMBL" id="JAIQCV010000003">
    <property type="protein sequence ID" value="KAH1114783.1"/>
    <property type="molecule type" value="Genomic_DNA"/>
</dbReference>
<accession>A0A9D3W9W2</accession>
<dbReference type="AlphaFoldDB" id="A0A9D3W9W2"/>
<protein>
    <submittedName>
        <fullName evidence="1">Uncharacterized protein</fullName>
    </submittedName>
</protein>
<keyword evidence="2" id="KW-1185">Reference proteome</keyword>
<proteinExistence type="predicted"/>
<sequence>MVEDELTEKEESQPIVEVLTIENSNAEKFDEFTFSKLNTLLVEPSLCRTTPLLGHCFLASNNATHEFYRSNLIIAVFYYRCKLRIVTNSSLLTRSSKTSAKNPIVIQDEKMSDTLNWNYFCDTGSLPDKELVREFYANLTMPDATKVPVCKKKVPLTSKSINDLFNLPDVEEDEYFSMMTNIN</sequence>
<evidence type="ECO:0000313" key="2">
    <source>
        <dbReference type="Proteomes" id="UP000828251"/>
    </source>
</evidence>